<name>A0ABW3LDA6_9BACL</name>
<proteinExistence type="predicted"/>
<keyword evidence="1" id="KW-0812">Transmembrane</keyword>
<feature type="transmembrane region" description="Helical" evidence="1">
    <location>
        <begin position="7"/>
        <end position="26"/>
    </location>
</feature>
<organism evidence="2 3">
    <name type="scientific">Metaplanococcus flavidus</name>
    <dbReference type="NCBI Taxonomy" id="569883"/>
    <lineage>
        <taxon>Bacteria</taxon>
        <taxon>Bacillati</taxon>
        <taxon>Bacillota</taxon>
        <taxon>Bacilli</taxon>
        <taxon>Bacillales</taxon>
        <taxon>Caryophanaceae</taxon>
        <taxon>Metaplanococcus</taxon>
    </lineage>
</organism>
<reference evidence="3" key="1">
    <citation type="journal article" date="2019" name="Int. J. Syst. Evol. Microbiol.">
        <title>The Global Catalogue of Microorganisms (GCM) 10K type strain sequencing project: providing services to taxonomists for standard genome sequencing and annotation.</title>
        <authorList>
            <consortium name="The Broad Institute Genomics Platform"/>
            <consortium name="The Broad Institute Genome Sequencing Center for Infectious Disease"/>
            <person name="Wu L."/>
            <person name="Ma J."/>
        </authorList>
    </citation>
    <scope>NUCLEOTIDE SEQUENCE [LARGE SCALE GENOMIC DNA]</scope>
    <source>
        <strain evidence="3">CCUG 56756</strain>
    </source>
</reference>
<dbReference type="RefSeq" id="WP_144840739.1">
    <property type="nucleotide sequence ID" value="NZ_JBHTKI010000020.1"/>
</dbReference>
<gene>
    <name evidence="2" type="ORF">ACFQ1X_12995</name>
</gene>
<feature type="transmembrane region" description="Helical" evidence="1">
    <location>
        <begin position="32"/>
        <end position="53"/>
    </location>
</feature>
<evidence type="ECO:0000256" key="1">
    <source>
        <dbReference type="SAM" id="Phobius"/>
    </source>
</evidence>
<protein>
    <recommendedName>
        <fullName evidence="4">DUF1570 domain-containing protein</fullName>
    </recommendedName>
</protein>
<evidence type="ECO:0008006" key="4">
    <source>
        <dbReference type="Google" id="ProtNLM"/>
    </source>
</evidence>
<sequence>MKVLLKILVLAALFFGLTIGSFWLIFSQDIILGILISLLLLVTCVGILAFSLYGIQVGQLARIGLKTRMQVATLLILTVYLSSALGLFAVVNTFLEFRNLSEIYTVGEKTEMLIPPLWNSGTKPDVAGSTEKNGVIYSYTDSTKDEIDKIDAFLEAEKGRIDEFFGNEEAGDLTIVFHDNFDTLSDASGYEEAMGYYEYRSQEIHLVPDDYSWNLILLHEYSHHQSHLYAQENRLSANRLPLWFEEGVADYLAGETSGWYELEGVEIIDFTSLNHDYSFHNSYTQTFDPYIQSFLAVESLADKYGEDQLKRFFSAELPAEFYGLLEETTGMELADFQETFLDDMIKESNDKIAQFDAAYEAMDMGLYTAAATIIDQLKPSASKEDLRHLSWMQTNLFLMQEQFEEAILFMENRLETGDPAYRIDDLTNLAELYLLVDSEKSLELIQEVEILLDENLSMDFAYYDLEVYLEAYELVNSDSPLEGYTILLDENLLYNEPIIERVKEKIESGFSEAR</sequence>
<accession>A0ABW3LDA6</accession>
<dbReference type="Proteomes" id="UP001597109">
    <property type="component" value="Unassembled WGS sequence"/>
</dbReference>
<keyword evidence="3" id="KW-1185">Reference proteome</keyword>
<keyword evidence="1" id="KW-1133">Transmembrane helix</keyword>
<feature type="transmembrane region" description="Helical" evidence="1">
    <location>
        <begin position="74"/>
        <end position="95"/>
    </location>
</feature>
<keyword evidence="1" id="KW-0472">Membrane</keyword>
<comment type="caution">
    <text evidence="2">The sequence shown here is derived from an EMBL/GenBank/DDBJ whole genome shotgun (WGS) entry which is preliminary data.</text>
</comment>
<evidence type="ECO:0000313" key="2">
    <source>
        <dbReference type="EMBL" id="MFD1032350.1"/>
    </source>
</evidence>
<evidence type="ECO:0000313" key="3">
    <source>
        <dbReference type="Proteomes" id="UP001597109"/>
    </source>
</evidence>
<dbReference type="EMBL" id="JBHTKI010000020">
    <property type="protein sequence ID" value="MFD1032350.1"/>
    <property type="molecule type" value="Genomic_DNA"/>
</dbReference>